<name>A0A5C5XBS8_9PLAN</name>
<evidence type="ECO:0000256" key="7">
    <source>
        <dbReference type="ARBA" id="ARBA00023237"/>
    </source>
</evidence>
<organism evidence="9 10">
    <name type="scientific">Rubinisphaera italica</name>
    <dbReference type="NCBI Taxonomy" id="2527969"/>
    <lineage>
        <taxon>Bacteria</taxon>
        <taxon>Pseudomonadati</taxon>
        <taxon>Planctomycetota</taxon>
        <taxon>Planctomycetia</taxon>
        <taxon>Planctomycetales</taxon>
        <taxon>Planctomycetaceae</taxon>
        <taxon>Rubinisphaera</taxon>
    </lineage>
</organism>
<keyword evidence="10" id="KW-1185">Reference proteome</keyword>
<comment type="similarity">
    <text evidence="2">Belongs to the outer membrane factor (OMF) (TC 1.B.17) family.</text>
</comment>
<keyword evidence="8" id="KW-0175">Coiled coil</keyword>
<keyword evidence="6" id="KW-0472">Membrane</keyword>
<gene>
    <name evidence="9" type="ORF">Pan54_13410</name>
</gene>
<keyword evidence="5" id="KW-0812">Transmembrane</keyword>
<feature type="coiled-coil region" evidence="8">
    <location>
        <begin position="375"/>
        <end position="409"/>
    </location>
</feature>
<dbReference type="SUPFAM" id="SSF56954">
    <property type="entry name" value="Outer membrane efflux proteins (OEP)"/>
    <property type="match status" value="1"/>
</dbReference>
<keyword evidence="4" id="KW-1134">Transmembrane beta strand</keyword>
<dbReference type="GO" id="GO:0009279">
    <property type="term" value="C:cell outer membrane"/>
    <property type="evidence" value="ECO:0007669"/>
    <property type="project" value="UniProtKB-SubCell"/>
</dbReference>
<protein>
    <submittedName>
        <fullName evidence="9">Outer membrane efflux protein</fullName>
    </submittedName>
</protein>
<dbReference type="PANTHER" id="PTHR30026">
    <property type="entry name" value="OUTER MEMBRANE PROTEIN TOLC"/>
    <property type="match status" value="1"/>
</dbReference>
<dbReference type="Gene3D" id="1.20.1600.10">
    <property type="entry name" value="Outer membrane efflux proteins (OEP)"/>
    <property type="match status" value="1"/>
</dbReference>
<evidence type="ECO:0000256" key="2">
    <source>
        <dbReference type="ARBA" id="ARBA00007613"/>
    </source>
</evidence>
<keyword evidence="3" id="KW-0813">Transport</keyword>
<comment type="caution">
    <text evidence="9">The sequence shown here is derived from an EMBL/GenBank/DDBJ whole genome shotgun (WGS) entry which is preliminary data.</text>
</comment>
<reference evidence="9 10" key="1">
    <citation type="submission" date="2019-02" db="EMBL/GenBank/DDBJ databases">
        <title>Deep-cultivation of Planctomycetes and their phenomic and genomic characterization uncovers novel biology.</title>
        <authorList>
            <person name="Wiegand S."/>
            <person name="Jogler M."/>
            <person name="Boedeker C."/>
            <person name="Pinto D."/>
            <person name="Vollmers J."/>
            <person name="Rivas-Marin E."/>
            <person name="Kohn T."/>
            <person name="Peeters S.H."/>
            <person name="Heuer A."/>
            <person name="Rast P."/>
            <person name="Oberbeckmann S."/>
            <person name="Bunk B."/>
            <person name="Jeske O."/>
            <person name="Meyerdierks A."/>
            <person name="Storesund J.E."/>
            <person name="Kallscheuer N."/>
            <person name="Luecker S."/>
            <person name="Lage O.M."/>
            <person name="Pohl T."/>
            <person name="Merkel B.J."/>
            <person name="Hornburger P."/>
            <person name="Mueller R.-W."/>
            <person name="Bruemmer F."/>
            <person name="Labrenz M."/>
            <person name="Spormann A.M."/>
            <person name="Op Den Camp H."/>
            <person name="Overmann J."/>
            <person name="Amann R."/>
            <person name="Jetten M.S.M."/>
            <person name="Mascher T."/>
            <person name="Medema M.H."/>
            <person name="Devos D.P."/>
            <person name="Kaster A.-K."/>
            <person name="Ovreas L."/>
            <person name="Rohde M."/>
            <person name="Galperin M.Y."/>
            <person name="Jogler C."/>
        </authorList>
    </citation>
    <scope>NUCLEOTIDE SEQUENCE [LARGE SCALE GENOMIC DNA]</scope>
    <source>
        <strain evidence="9 10">Pan54</strain>
    </source>
</reference>
<dbReference type="EMBL" id="SJPG01000001">
    <property type="protein sequence ID" value="TWT60627.1"/>
    <property type="molecule type" value="Genomic_DNA"/>
</dbReference>
<comment type="subcellular location">
    <subcellularLocation>
        <location evidence="1">Cell outer membrane</location>
    </subcellularLocation>
</comment>
<evidence type="ECO:0000313" key="10">
    <source>
        <dbReference type="Proteomes" id="UP000316095"/>
    </source>
</evidence>
<dbReference type="Proteomes" id="UP000316095">
    <property type="component" value="Unassembled WGS sequence"/>
</dbReference>
<accession>A0A5C5XBS8</accession>
<evidence type="ECO:0000256" key="5">
    <source>
        <dbReference type="ARBA" id="ARBA00022692"/>
    </source>
</evidence>
<evidence type="ECO:0000256" key="1">
    <source>
        <dbReference type="ARBA" id="ARBA00004442"/>
    </source>
</evidence>
<dbReference type="GO" id="GO:0015288">
    <property type="term" value="F:porin activity"/>
    <property type="evidence" value="ECO:0007669"/>
    <property type="project" value="TreeGrafter"/>
</dbReference>
<dbReference type="InterPro" id="IPR051906">
    <property type="entry name" value="TolC-like"/>
</dbReference>
<dbReference type="Pfam" id="PF02321">
    <property type="entry name" value="OEP"/>
    <property type="match status" value="1"/>
</dbReference>
<dbReference type="PROSITE" id="PS51257">
    <property type="entry name" value="PROKAR_LIPOPROTEIN"/>
    <property type="match status" value="1"/>
</dbReference>
<proteinExistence type="inferred from homology"/>
<evidence type="ECO:0000313" key="9">
    <source>
        <dbReference type="EMBL" id="TWT60627.1"/>
    </source>
</evidence>
<sequence length="638" mass="70241">MRSRSYSYWLINGILFGLSGCAGSQQWMSNQIENRPTAPQTAQTSYFADQAEAPGNARYLTVGKAVLPQLAQTPVEQKIPADPLRPAKSIKSNWGQSSINLDHTQSNVMEIQPVGHRDPAEPESSITEDATLTINGQIYRLERIEKAQLPEDEKSESEFRQQIQLVGKKAHVKTAAQTIPATAPLPLEVTEGSQLELTGHSKTSSANYMQMNLPTALSMVSGQHPAVGFAQWRVQEAYAQLDRANVLWLPSIQPGFSFDNHDGNYQASNGAIVDVNRNSFQFGLGSGATGAGTTPRPGIVAQFHMADALFQPEIAEKTAWARGHAANGVVNEQLLRVSLSYLNLLEAEQDLRIVLESRERTLGLSKLTEDFAATGQGLQADADRLQTELQLIENRVAMAQEKVDVASARLAEALSLDACQQIVPMDVTVLPIDLVSLETEKCCLISTGLSNRPELKEAQALVAAANEQYKRQKYAPFVPSILLGFSTSGFGGGPGNSIKNIDNRLDFDALLSWEVRNLGFGEGAARREQESRYQQAKFSKVRVLDQVAREVSEAHSQVLHRAGRIRITQKAIESAQNSYERNLSRIRDGQGLPLEVLQSVRALEDARRAYLEAVIEYNEAQFQLQWALGWPIHAPYNT</sequence>
<dbReference type="PANTHER" id="PTHR30026:SF20">
    <property type="entry name" value="OUTER MEMBRANE PROTEIN TOLC"/>
    <property type="match status" value="1"/>
</dbReference>
<evidence type="ECO:0000256" key="8">
    <source>
        <dbReference type="SAM" id="Coils"/>
    </source>
</evidence>
<dbReference type="GO" id="GO:1990281">
    <property type="term" value="C:efflux pump complex"/>
    <property type="evidence" value="ECO:0007669"/>
    <property type="project" value="TreeGrafter"/>
</dbReference>
<dbReference type="AlphaFoldDB" id="A0A5C5XBS8"/>
<keyword evidence="7" id="KW-0998">Cell outer membrane</keyword>
<evidence type="ECO:0000256" key="4">
    <source>
        <dbReference type="ARBA" id="ARBA00022452"/>
    </source>
</evidence>
<evidence type="ECO:0000256" key="6">
    <source>
        <dbReference type="ARBA" id="ARBA00023136"/>
    </source>
</evidence>
<dbReference type="InterPro" id="IPR003423">
    <property type="entry name" value="OMP_efflux"/>
</dbReference>
<dbReference type="GO" id="GO:0015562">
    <property type="term" value="F:efflux transmembrane transporter activity"/>
    <property type="evidence" value="ECO:0007669"/>
    <property type="project" value="InterPro"/>
</dbReference>
<evidence type="ECO:0000256" key="3">
    <source>
        <dbReference type="ARBA" id="ARBA00022448"/>
    </source>
</evidence>
<dbReference type="RefSeq" id="WP_207310062.1">
    <property type="nucleotide sequence ID" value="NZ_SJPG01000001.1"/>
</dbReference>